<comment type="pathway">
    <text evidence="1">Cofactor biosynthesis; L-ascorbate biosynthesis.</text>
</comment>
<evidence type="ECO:0000313" key="5">
    <source>
        <dbReference type="Proteomes" id="UP001244341"/>
    </source>
</evidence>
<evidence type="ECO:0000256" key="1">
    <source>
        <dbReference type="ARBA" id="ARBA00005147"/>
    </source>
</evidence>
<dbReference type="InterPro" id="IPR007173">
    <property type="entry name" value="ALO_C"/>
</dbReference>
<reference evidence="4 5" key="1">
    <citation type="submission" date="2023-05" db="EMBL/GenBank/DDBJ databases">
        <title>A 100% complete, gapless, phased diploid assembly of the Scenedesmus obliquus UTEX 3031 genome.</title>
        <authorList>
            <person name="Biondi T.C."/>
            <person name="Hanschen E.R."/>
            <person name="Kwon T."/>
            <person name="Eng W."/>
            <person name="Kruse C.P.S."/>
            <person name="Koehler S.I."/>
            <person name="Kunde Y."/>
            <person name="Gleasner C.D."/>
            <person name="You Mak K.T."/>
            <person name="Polle J."/>
            <person name="Hovde B.T."/>
            <person name="Starkenburg S.R."/>
        </authorList>
    </citation>
    <scope>NUCLEOTIDE SEQUENCE [LARGE SCALE GENOMIC DNA]</scope>
    <source>
        <strain evidence="4 5">DOE0152z</strain>
    </source>
</reference>
<dbReference type="SUPFAM" id="SSF56176">
    <property type="entry name" value="FAD-binding/transporter-associated domain-like"/>
    <property type="match status" value="2"/>
</dbReference>
<feature type="domain" description="FAD-binding PCMH-type" evidence="3">
    <location>
        <begin position="68"/>
        <end position="282"/>
    </location>
</feature>
<dbReference type="PROSITE" id="PS51387">
    <property type="entry name" value="FAD_PCMH"/>
    <property type="match status" value="1"/>
</dbReference>
<protein>
    <recommendedName>
        <fullName evidence="3">FAD-binding PCMH-type domain-containing protein</fullName>
    </recommendedName>
</protein>
<evidence type="ECO:0000256" key="2">
    <source>
        <dbReference type="ARBA" id="ARBA00023002"/>
    </source>
</evidence>
<name>A0ABY8UK80_TETOB</name>
<dbReference type="InterPro" id="IPR016169">
    <property type="entry name" value="FAD-bd_PCMH_sub2"/>
</dbReference>
<dbReference type="InterPro" id="IPR016166">
    <property type="entry name" value="FAD-bd_PCMH"/>
</dbReference>
<evidence type="ECO:0000313" key="4">
    <source>
        <dbReference type="EMBL" id="WIA20781.1"/>
    </source>
</evidence>
<sequence length="646" mass="70135">MMDTLMFSMLGTSIRTSQIEHLTGTTGFKEMARSRQSQALSLLVLVFGSVAIARAQTQKSYINVYGQVKCYAEALVKPESTEQLAAAVKQFADAAKQSGKPLKIRTSRSVFHSTASFACPYTSDLIPAAPDSSSAAPSYVAVMTEGFNKVLKVDKAAYTVTVQAGLKVLDLLSDVGYTVTVQAGLKVLDLLRWADKNGMATERGAPTNYAELTIGGVISANGHGTGSNVTSSMGDIALEFTWVDASGGIHTSSRDSPEGHALAGGVGLVGIITEVKLQMTPPSNTQAVSINLLPDSNIAADVTKFLQTTKNIALMWRPDLKKYNAFLMSKTEEPAKKGDHAGLVFPLPTPISNAFQLVLLPLQADIHDTAVSRALNPLNCLTALTSIAYLRWASKSILPQVPGAPLDMAVAQIKAVGSTNVMMGGGCEPFCMWNSELTVDDIEFAIELEDFPAWVEDVKKIFQKDLSEDGKAQDRCLPFGGYVFLRFGKANNDYSSVTSGMKNPIYVELTNARSRKLPGVPAKYAFVQDAMEQLTLCKYKGRPHWGKNSDRAWGHPECSVRDALPNFDKQLELQAKYDPNKVFESILMSRFIAKQRNLYSPQCDLKRSCYCTQDSHCAQGFACVPLASFPQFKVCKPAPMLPKLLG</sequence>
<dbReference type="PANTHER" id="PTHR43762">
    <property type="entry name" value="L-GULONOLACTONE OXIDASE"/>
    <property type="match status" value="1"/>
</dbReference>
<dbReference type="InterPro" id="IPR055154">
    <property type="entry name" value="GULLO2-like_C"/>
</dbReference>
<accession>A0ABY8UK80</accession>
<dbReference type="InterPro" id="IPR010031">
    <property type="entry name" value="FAD_lactone_oxidase-like"/>
</dbReference>
<dbReference type="Pfam" id="PF04030">
    <property type="entry name" value="ALO"/>
    <property type="match status" value="1"/>
</dbReference>
<dbReference type="Gene3D" id="3.30.465.10">
    <property type="match status" value="1"/>
</dbReference>
<keyword evidence="5" id="KW-1185">Reference proteome</keyword>
<dbReference type="Proteomes" id="UP001244341">
    <property type="component" value="Chromosome 12b"/>
</dbReference>
<dbReference type="InterPro" id="IPR036318">
    <property type="entry name" value="FAD-bd_PCMH-like_sf"/>
</dbReference>
<dbReference type="Pfam" id="PF01565">
    <property type="entry name" value="FAD_binding_4"/>
    <property type="match status" value="1"/>
</dbReference>
<gene>
    <name evidence="4" type="ORF">OEZ85_005143</name>
</gene>
<dbReference type="Pfam" id="PF22906">
    <property type="entry name" value="GULLO2-like_3rd"/>
    <property type="match status" value="1"/>
</dbReference>
<proteinExistence type="predicted"/>
<evidence type="ECO:0000259" key="3">
    <source>
        <dbReference type="PROSITE" id="PS51387"/>
    </source>
</evidence>
<dbReference type="InterPro" id="IPR006094">
    <property type="entry name" value="Oxid_FAD_bind_N"/>
</dbReference>
<keyword evidence="2" id="KW-0560">Oxidoreductase</keyword>
<dbReference type="EMBL" id="CP126219">
    <property type="protein sequence ID" value="WIA20781.1"/>
    <property type="molecule type" value="Genomic_DNA"/>
</dbReference>
<organism evidence="4 5">
    <name type="scientific">Tetradesmus obliquus</name>
    <name type="common">Green alga</name>
    <name type="synonym">Acutodesmus obliquus</name>
    <dbReference type="NCBI Taxonomy" id="3088"/>
    <lineage>
        <taxon>Eukaryota</taxon>
        <taxon>Viridiplantae</taxon>
        <taxon>Chlorophyta</taxon>
        <taxon>core chlorophytes</taxon>
        <taxon>Chlorophyceae</taxon>
        <taxon>CS clade</taxon>
        <taxon>Sphaeropleales</taxon>
        <taxon>Scenedesmaceae</taxon>
        <taxon>Tetradesmus</taxon>
    </lineage>
</organism>
<dbReference type="PANTHER" id="PTHR43762:SF7">
    <property type="entry name" value="FAD-BINDING PCMH-TYPE DOMAIN-CONTAINING PROTEIN"/>
    <property type="match status" value="1"/>
</dbReference>
<dbReference type="Gene3D" id="3.30.70.2520">
    <property type="match status" value="1"/>
</dbReference>